<organism evidence="1 2">
    <name type="scientific">Hymenoscyphus fraxineus</name>
    <dbReference type="NCBI Taxonomy" id="746836"/>
    <lineage>
        <taxon>Eukaryota</taxon>
        <taxon>Fungi</taxon>
        <taxon>Dikarya</taxon>
        <taxon>Ascomycota</taxon>
        <taxon>Pezizomycotina</taxon>
        <taxon>Leotiomycetes</taxon>
        <taxon>Helotiales</taxon>
        <taxon>Helotiaceae</taxon>
        <taxon>Hymenoscyphus</taxon>
    </lineage>
</organism>
<gene>
    <name evidence="1" type="ORF">HYFRA_00007781</name>
</gene>
<dbReference type="Proteomes" id="UP000696280">
    <property type="component" value="Unassembled WGS sequence"/>
</dbReference>
<keyword evidence="2" id="KW-1185">Reference proteome</keyword>
<comment type="caution">
    <text evidence="1">The sequence shown here is derived from an EMBL/GenBank/DDBJ whole genome shotgun (WGS) entry which is preliminary data.</text>
</comment>
<name>A0A9N9PEU3_9HELO</name>
<dbReference type="AlphaFoldDB" id="A0A9N9PEU3"/>
<dbReference type="Gene3D" id="3.90.1300.10">
    <property type="entry name" value="Amidase signature (AS) domain"/>
    <property type="match status" value="1"/>
</dbReference>
<evidence type="ECO:0000313" key="1">
    <source>
        <dbReference type="EMBL" id="CAG8949549.1"/>
    </source>
</evidence>
<proteinExistence type="predicted"/>
<dbReference type="EMBL" id="CAJVRL010000014">
    <property type="protein sequence ID" value="CAG8949549.1"/>
    <property type="molecule type" value="Genomic_DNA"/>
</dbReference>
<protein>
    <submittedName>
        <fullName evidence="1">Uncharacterized protein</fullName>
    </submittedName>
</protein>
<dbReference type="InterPro" id="IPR036928">
    <property type="entry name" value="AS_sf"/>
</dbReference>
<dbReference type="OrthoDB" id="566138at2759"/>
<dbReference type="SUPFAM" id="SSF75304">
    <property type="entry name" value="Amidase signature (AS) enzymes"/>
    <property type="match status" value="1"/>
</dbReference>
<evidence type="ECO:0000313" key="2">
    <source>
        <dbReference type="Proteomes" id="UP000696280"/>
    </source>
</evidence>
<accession>A0A9N9PEU3</accession>
<reference evidence="1" key="1">
    <citation type="submission" date="2021-07" db="EMBL/GenBank/DDBJ databases">
        <authorList>
            <person name="Durling M."/>
        </authorList>
    </citation>
    <scope>NUCLEOTIDE SEQUENCE</scope>
</reference>
<sequence>MTQLDALILCDKRLADQRIAAQADYPTITILIGVDKEGMPVAITLQQTAWMESVLINWAGAIEDVRNELIGGRALPQYRDCLAKNIPIGRKHIKL</sequence>